<organism evidence="2 3">
    <name type="scientific">Elaphomyces granulatus</name>
    <dbReference type="NCBI Taxonomy" id="519963"/>
    <lineage>
        <taxon>Eukaryota</taxon>
        <taxon>Fungi</taxon>
        <taxon>Dikarya</taxon>
        <taxon>Ascomycota</taxon>
        <taxon>Pezizomycotina</taxon>
        <taxon>Eurotiomycetes</taxon>
        <taxon>Eurotiomycetidae</taxon>
        <taxon>Eurotiales</taxon>
        <taxon>Elaphomycetaceae</taxon>
        <taxon>Elaphomyces</taxon>
    </lineage>
</organism>
<keyword evidence="3" id="KW-1185">Reference proteome</keyword>
<dbReference type="PANTHER" id="PTHR41878:SF1">
    <property type="entry name" value="TNPR PROTEIN"/>
    <property type="match status" value="1"/>
</dbReference>
<dbReference type="PANTHER" id="PTHR41878">
    <property type="entry name" value="LEXA REPRESSOR-RELATED"/>
    <property type="match status" value="1"/>
</dbReference>
<dbReference type="Gene3D" id="3.10.290.30">
    <property type="entry name" value="MM3350-like"/>
    <property type="match status" value="1"/>
</dbReference>
<name>A0A232M3H0_9EURO</name>
<dbReference type="Proteomes" id="UP000243515">
    <property type="component" value="Unassembled WGS sequence"/>
</dbReference>
<dbReference type="AlphaFoldDB" id="A0A232M3H0"/>
<dbReference type="OrthoDB" id="407198at2759"/>
<protein>
    <recommendedName>
        <fullName evidence="1">Plasmid pRiA4b Orf3-like domain-containing protein</fullName>
    </recommendedName>
</protein>
<reference evidence="2 3" key="1">
    <citation type="journal article" date="2015" name="Environ. Microbiol.">
        <title>Metagenome sequence of Elaphomyces granulatus from sporocarp tissue reveals Ascomycota ectomycorrhizal fingerprints of genome expansion and a Proteobacteria-rich microbiome.</title>
        <authorList>
            <person name="Quandt C.A."/>
            <person name="Kohler A."/>
            <person name="Hesse C.N."/>
            <person name="Sharpton T.J."/>
            <person name="Martin F."/>
            <person name="Spatafora J.W."/>
        </authorList>
    </citation>
    <scope>NUCLEOTIDE SEQUENCE [LARGE SCALE GENOMIC DNA]</scope>
    <source>
        <strain evidence="2 3">OSC145934</strain>
    </source>
</reference>
<gene>
    <name evidence="2" type="ORF">Egran_01279</name>
</gene>
<evidence type="ECO:0000259" key="1">
    <source>
        <dbReference type="Pfam" id="PF07929"/>
    </source>
</evidence>
<dbReference type="InterPro" id="IPR024047">
    <property type="entry name" value="MM3350-like_sf"/>
</dbReference>
<dbReference type="SUPFAM" id="SSF159941">
    <property type="entry name" value="MM3350-like"/>
    <property type="match status" value="1"/>
</dbReference>
<sequence>MPRAQRKQWTVYRAQPYNRSRGPLMMDAYNDFAEDLVRKRPKSTQPEADYLFSIRLVGSKKPTIMRILLIPSTFTFEQFNDVIQIAFGWTNYHGHYFTVSMLPKEDEGFFFGVERDERNEKDWTLADFYDGEVYPDGVDVSYTYDMGDWWDHSIDFLGRADPNLRRTAGIPSGVKVACLGGEGHPGAEDCGGAAGWENLKACFKKRSDPYDRKDWYKNECMNGEESLDPWKWSKDEVNAKLSEFEW</sequence>
<comment type="caution">
    <text evidence="2">The sequence shown here is derived from an EMBL/GenBank/DDBJ whole genome shotgun (WGS) entry which is preliminary data.</text>
</comment>
<dbReference type="Pfam" id="PF07929">
    <property type="entry name" value="PRiA4_ORF3"/>
    <property type="match status" value="1"/>
</dbReference>
<evidence type="ECO:0000313" key="2">
    <source>
        <dbReference type="EMBL" id="OXV10960.1"/>
    </source>
</evidence>
<evidence type="ECO:0000313" key="3">
    <source>
        <dbReference type="Proteomes" id="UP000243515"/>
    </source>
</evidence>
<dbReference type="EMBL" id="NPHW01002679">
    <property type="protein sequence ID" value="OXV10960.1"/>
    <property type="molecule type" value="Genomic_DNA"/>
</dbReference>
<proteinExistence type="predicted"/>
<accession>A0A232M3H0</accession>
<feature type="domain" description="Plasmid pRiA4b Orf3-like" evidence="1">
    <location>
        <begin position="50"/>
        <end position="217"/>
    </location>
</feature>
<dbReference type="InterPro" id="IPR012912">
    <property type="entry name" value="Plasmid_pRiA4b_Orf3-like"/>
</dbReference>